<dbReference type="PANTHER" id="PTHR38226:SF3">
    <property type="entry name" value="(WILD MALAYSIAN BANANA) HYPOTHETICAL PROTEIN"/>
    <property type="match status" value="1"/>
</dbReference>
<evidence type="ECO:0000259" key="2">
    <source>
        <dbReference type="Pfam" id="PF24118"/>
    </source>
</evidence>
<evidence type="ECO:0000313" key="3">
    <source>
        <dbReference type="EMBL" id="DAD37295.1"/>
    </source>
</evidence>
<feature type="domain" description="DUF7392" evidence="2">
    <location>
        <begin position="75"/>
        <end position="187"/>
    </location>
</feature>
<evidence type="ECO:0000313" key="4">
    <source>
        <dbReference type="Proteomes" id="UP000607653"/>
    </source>
</evidence>
<sequence length="234" mass="26510">MSCFVPFNDKNLDISLFVFRSVVVIIEDLMDALKQFSVCCERLGCAHCSIFKSIHGNMMSMLQDVSSMAILLDHSFFNAYAGESKDGFSGAKFSTGDTVSLNALLQSSDDSADLSYLCLALFKSYFLKMEGVTGGVCFKCDDLPRVVCLYVWKSLHSCYSWLLTTDIRRTIKPYLEPFSPDIKYDIFRVVYVRNEENMLNTHHLFPSPKMQENVGNNEGGQRKQQGFEKSEIEV</sequence>
<evidence type="ECO:0000256" key="1">
    <source>
        <dbReference type="SAM" id="MobiDB-lite"/>
    </source>
</evidence>
<comment type="caution">
    <text evidence="3">The sequence shown here is derived from an EMBL/GenBank/DDBJ whole genome shotgun (WGS) entry which is preliminary data.</text>
</comment>
<dbReference type="Pfam" id="PF24118">
    <property type="entry name" value="DUF7392"/>
    <property type="match status" value="1"/>
</dbReference>
<protein>
    <recommendedName>
        <fullName evidence="2">DUF7392 domain-containing protein</fullName>
    </recommendedName>
</protein>
<keyword evidence="4" id="KW-1185">Reference proteome</keyword>
<dbReference type="InterPro" id="IPR055816">
    <property type="entry name" value="DUF7392"/>
</dbReference>
<feature type="region of interest" description="Disordered" evidence="1">
    <location>
        <begin position="209"/>
        <end position="234"/>
    </location>
</feature>
<proteinExistence type="predicted"/>
<accession>A0A822Z1G2</accession>
<reference evidence="3 4" key="1">
    <citation type="journal article" date="2020" name="Mol. Biol. Evol.">
        <title>Distinct Expression and Methylation Patterns for Genes with Different Fates following a Single Whole-Genome Duplication in Flowering Plants.</title>
        <authorList>
            <person name="Shi T."/>
            <person name="Rahmani R.S."/>
            <person name="Gugger P.F."/>
            <person name="Wang M."/>
            <person name="Li H."/>
            <person name="Zhang Y."/>
            <person name="Li Z."/>
            <person name="Wang Q."/>
            <person name="Van de Peer Y."/>
            <person name="Marchal K."/>
            <person name="Chen J."/>
        </authorList>
    </citation>
    <scope>NUCLEOTIDE SEQUENCE [LARGE SCALE GENOMIC DNA]</scope>
    <source>
        <tissue evidence="3">Leaf</tissue>
    </source>
</reference>
<dbReference type="EMBL" id="DUZY01000004">
    <property type="protein sequence ID" value="DAD37295.1"/>
    <property type="molecule type" value="Genomic_DNA"/>
</dbReference>
<organism evidence="3 4">
    <name type="scientific">Nelumbo nucifera</name>
    <name type="common">Sacred lotus</name>
    <dbReference type="NCBI Taxonomy" id="4432"/>
    <lineage>
        <taxon>Eukaryota</taxon>
        <taxon>Viridiplantae</taxon>
        <taxon>Streptophyta</taxon>
        <taxon>Embryophyta</taxon>
        <taxon>Tracheophyta</taxon>
        <taxon>Spermatophyta</taxon>
        <taxon>Magnoliopsida</taxon>
        <taxon>Proteales</taxon>
        <taxon>Nelumbonaceae</taxon>
        <taxon>Nelumbo</taxon>
    </lineage>
</organism>
<name>A0A822Z1G2_NELNU</name>
<gene>
    <name evidence="3" type="ORF">HUJ06_007936</name>
</gene>
<feature type="compositionally biased region" description="Basic and acidic residues" evidence="1">
    <location>
        <begin position="225"/>
        <end position="234"/>
    </location>
</feature>
<dbReference type="PANTHER" id="PTHR38226">
    <property type="entry name" value="(WILD MALAYSIAN BANANA) HYPOTHETICAL PROTEIN"/>
    <property type="match status" value="1"/>
</dbReference>
<dbReference type="Proteomes" id="UP000607653">
    <property type="component" value="Unassembled WGS sequence"/>
</dbReference>
<dbReference type="AlphaFoldDB" id="A0A822Z1G2"/>